<dbReference type="PANTHER" id="PTHR37984">
    <property type="entry name" value="PROTEIN CBG26694"/>
    <property type="match status" value="1"/>
</dbReference>
<dbReference type="PANTHER" id="PTHR37984:SF5">
    <property type="entry name" value="PROTEIN NYNRIN-LIKE"/>
    <property type="match status" value="1"/>
</dbReference>
<comment type="caution">
    <text evidence="2">The sequence shown here is derived from an EMBL/GenBank/DDBJ whole genome shotgun (WGS) entry which is preliminary data.</text>
</comment>
<dbReference type="InterPro" id="IPR043128">
    <property type="entry name" value="Rev_trsase/Diguanyl_cyclase"/>
</dbReference>
<sequence length="137" mass="15569">MRLDPDKVEAIRKCSPPENVQELKRVIGKVNYLGKYVSNLATVGQPLYELLKTKTVWTCDHAQQAAFQHLKELLISLHQCCHSTTSTKAPQSQQAQAAMGLVVCYCSSMERIENWWRTTPDDSLRPKPGQHYRSKPS</sequence>
<dbReference type="Proteomes" id="UP001221898">
    <property type="component" value="Unassembled WGS sequence"/>
</dbReference>
<dbReference type="InterPro" id="IPR043502">
    <property type="entry name" value="DNA/RNA_pol_sf"/>
</dbReference>
<name>A0AAD7RCW3_9TELE</name>
<feature type="compositionally biased region" description="Basic residues" evidence="1">
    <location>
        <begin position="128"/>
        <end position="137"/>
    </location>
</feature>
<accession>A0AAD7RCW3</accession>
<reference evidence="2" key="1">
    <citation type="journal article" date="2023" name="Science">
        <title>Genome structures resolve the early diversification of teleost fishes.</title>
        <authorList>
            <person name="Parey E."/>
            <person name="Louis A."/>
            <person name="Montfort J."/>
            <person name="Bouchez O."/>
            <person name="Roques C."/>
            <person name="Iampietro C."/>
            <person name="Lluch J."/>
            <person name="Castinel A."/>
            <person name="Donnadieu C."/>
            <person name="Desvignes T."/>
            <person name="Floi Bucao C."/>
            <person name="Jouanno E."/>
            <person name="Wen M."/>
            <person name="Mejri S."/>
            <person name="Dirks R."/>
            <person name="Jansen H."/>
            <person name="Henkel C."/>
            <person name="Chen W.J."/>
            <person name="Zahm M."/>
            <person name="Cabau C."/>
            <person name="Klopp C."/>
            <person name="Thompson A.W."/>
            <person name="Robinson-Rechavi M."/>
            <person name="Braasch I."/>
            <person name="Lecointre G."/>
            <person name="Bobe J."/>
            <person name="Postlethwait J.H."/>
            <person name="Berthelot C."/>
            <person name="Roest Crollius H."/>
            <person name="Guiguen Y."/>
        </authorList>
    </citation>
    <scope>NUCLEOTIDE SEQUENCE</scope>
    <source>
        <strain evidence="2">NC1722</strain>
    </source>
</reference>
<evidence type="ECO:0008006" key="4">
    <source>
        <dbReference type="Google" id="ProtNLM"/>
    </source>
</evidence>
<dbReference type="EMBL" id="JAINUG010000335">
    <property type="protein sequence ID" value="KAJ8377971.1"/>
    <property type="molecule type" value="Genomic_DNA"/>
</dbReference>
<organism evidence="2 3">
    <name type="scientific">Aldrovandia affinis</name>
    <dbReference type="NCBI Taxonomy" id="143900"/>
    <lineage>
        <taxon>Eukaryota</taxon>
        <taxon>Metazoa</taxon>
        <taxon>Chordata</taxon>
        <taxon>Craniata</taxon>
        <taxon>Vertebrata</taxon>
        <taxon>Euteleostomi</taxon>
        <taxon>Actinopterygii</taxon>
        <taxon>Neopterygii</taxon>
        <taxon>Teleostei</taxon>
        <taxon>Notacanthiformes</taxon>
        <taxon>Halosauridae</taxon>
        <taxon>Aldrovandia</taxon>
    </lineage>
</organism>
<proteinExistence type="predicted"/>
<keyword evidence="3" id="KW-1185">Reference proteome</keyword>
<feature type="region of interest" description="Disordered" evidence="1">
    <location>
        <begin position="118"/>
        <end position="137"/>
    </location>
</feature>
<protein>
    <recommendedName>
        <fullName evidence="4">Reverse transcriptase/retrotransposon-derived protein RNase H-like domain-containing protein</fullName>
    </recommendedName>
</protein>
<dbReference type="SUPFAM" id="SSF56672">
    <property type="entry name" value="DNA/RNA polymerases"/>
    <property type="match status" value="1"/>
</dbReference>
<dbReference type="AlphaFoldDB" id="A0AAD7RCW3"/>
<dbReference type="InterPro" id="IPR050951">
    <property type="entry name" value="Retrovirus_Pol_polyprotein"/>
</dbReference>
<evidence type="ECO:0000313" key="2">
    <source>
        <dbReference type="EMBL" id="KAJ8377971.1"/>
    </source>
</evidence>
<evidence type="ECO:0000256" key="1">
    <source>
        <dbReference type="SAM" id="MobiDB-lite"/>
    </source>
</evidence>
<gene>
    <name evidence="2" type="ORF">AAFF_G00249610</name>
</gene>
<dbReference type="Gene3D" id="3.30.70.270">
    <property type="match status" value="1"/>
</dbReference>
<evidence type="ECO:0000313" key="3">
    <source>
        <dbReference type="Proteomes" id="UP001221898"/>
    </source>
</evidence>